<dbReference type="PANTHER" id="PTHR45715">
    <property type="entry name" value="ATPASE H+-TRANSPORTING V1 SUBUNIT E1A-RELATED"/>
    <property type="match status" value="1"/>
</dbReference>
<gene>
    <name evidence="4" type="primary">VMA4</name>
    <name evidence="4" type="ORF">H4R34_002017</name>
</gene>
<accession>A0A9W8BA97</accession>
<name>A0A9W8BA97_9FUNG</name>
<dbReference type="GO" id="GO:0033178">
    <property type="term" value="C:proton-transporting two-sector ATPase complex, catalytic domain"/>
    <property type="evidence" value="ECO:0007669"/>
    <property type="project" value="InterPro"/>
</dbReference>
<dbReference type="Proteomes" id="UP001151582">
    <property type="component" value="Unassembled WGS sequence"/>
</dbReference>
<protein>
    <submittedName>
        <fullName evidence="4">V-ATPase V1 sector subunit E</fullName>
    </submittedName>
</protein>
<dbReference type="OrthoDB" id="10263003at2759"/>
<dbReference type="GO" id="GO:0046961">
    <property type="term" value="F:proton-transporting ATPase activity, rotational mechanism"/>
    <property type="evidence" value="ECO:0007669"/>
    <property type="project" value="InterPro"/>
</dbReference>
<keyword evidence="3" id="KW-0406">Ion transport</keyword>
<comment type="caution">
    <text evidence="4">The sequence shown here is derived from an EMBL/GenBank/DDBJ whole genome shotgun (WGS) entry which is preliminary data.</text>
</comment>
<dbReference type="AlphaFoldDB" id="A0A9W8BA97"/>
<evidence type="ECO:0000313" key="5">
    <source>
        <dbReference type="Proteomes" id="UP001151582"/>
    </source>
</evidence>
<reference evidence="4" key="1">
    <citation type="submission" date="2022-07" db="EMBL/GenBank/DDBJ databases">
        <title>Phylogenomic reconstructions and comparative analyses of Kickxellomycotina fungi.</title>
        <authorList>
            <person name="Reynolds N.K."/>
            <person name="Stajich J.E."/>
            <person name="Barry K."/>
            <person name="Grigoriev I.V."/>
            <person name="Crous P."/>
            <person name="Smith M.E."/>
        </authorList>
    </citation>
    <scope>NUCLEOTIDE SEQUENCE</scope>
    <source>
        <strain evidence="4">RSA 567</strain>
    </source>
</reference>
<dbReference type="EMBL" id="JANBQB010000119">
    <property type="protein sequence ID" value="KAJ1981593.1"/>
    <property type="molecule type" value="Genomic_DNA"/>
</dbReference>
<dbReference type="Gene3D" id="3.30.2320.30">
    <property type="entry name" value="ATP synthase, E subunit, C-terminal"/>
    <property type="match status" value="1"/>
</dbReference>
<sequence>MSRALNDEEVYSEMRKMVAFIKQEALEKAREIKVKADEEFNIEKAKLVRQESVNIETNFERKVKQVEVQKRITQSNMVNKARLRVLSRRQEMLDQLFEEASQRLAEIAKDAAKAKQFYNDEVLEKIILQGFYKLMDENVVLQCRESEKNKVSTLATKAAEEYEKAVGSKVAFKVDESAFLPETCGGGVVLSSLHGRIRVDNTLEARLGLISELMLPEIRVMLFGHSPSRKFFN</sequence>
<dbReference type="Gene3D" id="6.10.250.1620">
    <property type="match status" value="1"/>
</dbReference>
<proteinExistence type="inferred from homology"/>
<dbReference type="SUPFAM" id="SSF160527">
    <property type="entry name" value="V-type ATPase subunit E-like"/>
    <property type="match status" value="1"/>
</dbReference>
<evidence type="ECO:0000313" key="4">
    <source>
        <dbReference type="EMBL" id="KAJ1981593.1"/>
    </source>
</evidence>
<evidence type="ECO:0000256" key="1">
    <source>
        <dbReference type="ARBA" id="ARBA00005901"/>
    </source>
</evidence>
<evidence type="ECO:0000256" key="2">
    <source>
        <dbReference type="ARBA" id="ARBA00022448"/>
    </source>
</evidence>
<organism evidence="4 5">
    <name type="scientific">Dimargaris verticillata</name>
    <dbReference type="NCBI Taxonomy" id="2761393"/>
    <lineage>
        <taxon>Eukaryota</taxon>
        <taxon>Fungi</taxon>
        <taxon>Fungi incertae sedis</taxon>
        <taxon>Zoopagomycota</taxon>
        <taxon>Kickxellomycotina</taxon>
        <taxon>Dimargaritomycetes</taxon>
        <taxon>Dimargaritales</taxon>
        <taxon>Dimargaritaceae</taxon>
        <taxon>Dimargaris</taxon>
    </lineage>
</organism>
<dbReference type="Pfam" id="PF01991">
    <property type="entry name" value="vATP-synt_E"/>
    <property type="match status" value="1"/>
</dbReference>
<keyword evidence="2" id="KW-0813">Transport</keyword>
<dbReference type="HAMAP" id="MF_00311">
    <property type="entry name" value="ATP_synth_E_arch"/>
    <property type="match status" value="1"/>
</dbReference>
<keyword evidence="5" id="KW-1185">Reference proteome</keyword>
<evidence type="ECO:0000256" key="3">
    <source>
        <dbReference type="ARBA" id="ARBA00023065"/>
    </source>
</evidence>
<dbReference type="InterPro" id="IPR038495">
    <property type="entry name" value="ATPase_E_C"/>
</dbReference>
<dbReference type="InterPro" id="IPR002842">
    <property type="entry name" value="ATPase_V1_Esu"/>
</dbReference>
<comment type="similarity">
    <text evidence="1">Belongs to the V-ATPase E subunit family.</text>
</comment>